<dbReference type="EC" id="2.7.7.7" evidence="2"/>
<proteinExistence type="inferred from homology"/>
<dbReference type="SMART" id="SM00482">
    <property type="entry name" value="POLAc"/>
    <property type="match status" value="1"/>
</dbReference>
<dbReference type="OrthoDB" id="4053at2"/>
<dbReference type="PANTHER" id="PTHR10133">
    <property type="entry name" value="DNA POLYMERASE I"/>
    <property type="match status" value="1"/>
</dbReference>
<dbReference type="SUPFAM" id="SSF56672">
    <property type="entry name" value="DNA/RNA polymerases"/>
    <property type="match status" value="1"/>
</dbReference>
<evidence type="ECO:0000256" key="3">
    <source>
        <dbReference type="ARBA" id="ARBA00020311"/>
    </source>
</evidence>
<dbReference type="Proteomes" id="UP000184301">
    <property type="component" value="Unassembled WGS sequence"/>
</dbReference>
<reference evidence="8 9" key="1">
    <citation type="submission" date="2016-11" db="EMBL/GenBank/DDBJ databases">
        <authorList>
            <person name="Jaros S."/>
            <person name="Januszkiewicz K."/>
            <person name="Wedrychowicz H."/>
        </authorList>
    </citation>
    <scope>NUCLEOTIDE SEQUENCE [LARGE SCALE GENOMIC DNA]</scope>
    <source>
        <strain evidence="8 9">DSM 15480</strain>
    </source>
</reference>
<comment type="catalytic activity">
    <reaction evidence="5">
        <text>DNA(n) + a 2'-deoxyribonucleoside 5'-triphosphate = DNA(n+1) + diphosphate</text>
        <dbReference type="Rhea" id="RHEA:22508"/>
        <dbReference type="Rhea" id="RHEA-COMP:17339"/>
        <dbReference type="Rhea" id="RHEA-COMP:17340"/>
        <dbReference type="ChEBI" id="CHEBI:33019"/>
        <dbReference type="ChEBI" id="CHEBI:61560"/>
        <dbReference type="ChEBI" id="CHEBI:173112"/>
        <dbReference type="EC" id="2.7.7.7"/>
    </reaction>
</comment>
<dbReference type="SMART" id="SM00474">
    <property type="entry name" value="35EXOc"/>
    <property type="match status" value="1"/>
</dbReference>
<feature type="domain" description="DNA-directed DNA polymerase family A palm" evidence="7">
    <location>
        <begin position="381"/>
        <end position="599"/>
    </location>
</feature>
<dbReference type="GO" id="GO:0006261">
    <property type="term" value="P:DNA-templated DNA replication"/>
    <property type="evidence" value="ECO:0007669"/>
    <property type="project" value="InterPro"/>
</dbReference>
<dbReference type="Pfam" id="PF00476">
    <property type="entry name" value="DNA_pol_A"/>
    <property type="match status" value="1"/>
</dbReference>
<dbReference type="InterPro" id="IPR002298">
    <property type="entry name" value="DNA_polymerase_A"/>
</dbReference>
<dbReference type="CDD" id="cd06139">
    <property type="entry name" value="DNA_polA_I_Ecoli_like_exo"/>
    <property type="match status" value="1"/>
</dbReference>
<dbReference type="InterPro" id="IPR002562">
    <property type="entry name" value="3'-5'_exonuclease_dom"/>
</dbReference>
<evidence type="ECO:0000256" key="4">
    <source>
        <dbReference type="ARBA" id="ARBA00022705"/>
    </source>
</evidence>
<dbReference type="InterPro" id="IPR036397">
    <property type="entry name" value="RNaseH_sf"/>
</dbReference>
<evidence type="ECO:0000256" key="2">
    <source>
        <dbReference type="ARBA" id="ARBA00012417"/>
    </source>
</evidence>
<dbReference type="PRINTS" id="PR00868">
    <property type="entry name" value="DNAPOLI"/>
</dbReference>
<dbReference type="GO" id="GO:0006302">
    <property type="term" value="P:double-strand break repair"/>
    <property type="evidence" value="ECO:0007669"/>
    <property type="project" value="TreeGrafter"/>
</dbReference>
<keyword evidence="4" id="KW-0235">DNA replication</keyword>
<dbReference type="NCBIfam" id="NF011541">
    <property type="entry name" value="PRK14975.2-1"/>
    <property type="match status" value="1"/>
</dbReference>
<dbReference type="Pfam" id="PF01612">
    <property type="entry name" value="DNA_pol_A_exo1"/>
    <property type="match status" value="1"/>
</dbReference>
<dbReference type="RefSeq" id="WP_073106373.1">
    <property type="nucleotide sequence ID" value="NZ_FQZY01000013.1"/>
</dbReference>
<gene>
    <name evidence="8" type="ORF">SAMN02745243_01035</name>
</gene>
<dbReference type="PANTHER" id="PTHR10133:SF27">
    <property type="entry name" value="DNA POLYMERASE NU"/>
    <property type="match status" value="1"/>
</dbReference>
<comment type="similarity">
    <text evidence="1">Belongs to the DNA polymerase type-A family.</text>
</comment>
<dbReference type="InterPro" id="IPR001098">
    <property type="entry name" value="DNA-dir_DNA_pol_A_palm_dom"/>
</dbReference>
<dbReference type="AlphaFoldDB" id="A0A1M6KYR6"/>
<dbReference type="InterPro" id="IPR043502">
    <property type="entry name" value="DNA/RNA_pol_sf"/>
</dbReference>
<sequence length="642" mass="72130">MSYNLIYTPDELREYIKGAGVIAFDFETAPDDAWRDEPKAALDAHKAHIVGISLSVLEGSAIYLPIAHKVGKNVQSRDELMQYLTTAVFENPDVVKVAHNLSFEAMFLYALGIVVCEPCYDTIAAAQLTLKSKFEFRGLSDSGLKLLSTSLFGANMPDFNTVTAGRHFDEMNPAEQETLRYASADSDYTLRLYHKFNGWFAKNLPQHRDIVERVESPTAIYVGMMKYNGVPMNTAAMLERQKEADAKLVALRAEIDEMTGGVDIGANASTSAFKQYLYTDLGLPVLKTTEKHQEAADDATMILLTEYCHENRPELVRLFELVQEYRKWSKLKSTYIDGYLRCVNSATGRIHPDLMPLGTETGRFASRNPNLQNCPRKDNDPIGVRKFIAAPEGKLLISLDFSQIELRVGAFYCRDEKMLDTYRAGGDIHAATTSVIFHVPFSEAVDKNAPHYKEHRTIAKNCNFGVFYGLFPSGLQKTLKFKAGLDMSKEACAGIIDNLKSGYPRLTYWQDETKQRAANTCYAETWLGRRRYIIGILSQDWGKHSFAERCAMNTPIQGTAADILKLAMGRIVAGIKDHPWLKPFLQIHDELVFEIPVDKLDKAVAFVKQCMEVQPFPEFDVPIIAEAAYGESFGELKEMEDV</sequence>
<keyword evidence="9" id="KW-1185">Reference proteome</keyword>
<evidence type="ECO:0000256" key="5">
    <source>
        <dbReference type="ARBA" id="ARBA00049244"/>
    </source>
</evidence>
<dbReference type="InterPro" id="IPR012337">
    <property type="entry name" value="RNaseH-like_sf"/>
</dbReference>
<dbReference type="GO" id="GO:0003887">
    <property type="term" value="F:DNA-directed DNA polymerase activity"/>
    <property type="evidence" value="ECO:0007669"/>
    <property type="project" value="UniProtKB-EC"/>
</dbReference>
<name>A0A1M6KYR6_9FIRM</name>
<evidence type="ECO:0000256" key="1">
    <source>
        <dbReference type="ARBA" id="ARBA00007705"/>
    </source>
</evidence>
<dbReference type="Gene3D" id="3.30.420.10">
    <property type="entry name" value="Ribonuclease H-like superfamily/Ribonuclease H"/>
    <property type="match status" value="1"/>
</dbReference>
<dbReference type="GO" id="GO:0008408">
    <property type="term" value="F:3'-5' exonuclease activity"/>
    <property type="evidence" value="ECO:0007669"/>
    <property type="project" value="InterPro"/>
</dbReference>
<evidence type="ECO:0000313" key="9">
    <source>
        <dbReference type="Proteomes" id="UP000184301"/>
    </source>
</evidence>
<feature type="domain" description="3'-5' exonuclease" evidence="6">
    <location>
        <begin position="3"/>
        <end position="201"/>
    </location>
</feature>
<dbReference type="SUPFAM" id="SSF53098">
    <property type="entry name" value="Ribonuclease H-like"/>
    <property type="match status" value="1"/>
</dbReference>
<accession>A0A1M6KYR6</accession>
<evidence type="ECO:0000259" key="7">
    <source>
        <dbReference type="SMART" id="SM00482"/>
    </source>
</evidence>
<dbReference type="GO" id="GO:0003677">
    <property type="term" value="F:DNA binding"/>
    <property type="evidence" value="ECO:0007669"/>
    <property type="project" value="InterPro"/>
</dbReference>
<protein>
    <recommendedName>
        <fullName evidence="3">DNA polymerase I</fullName>
        <ecNumber evidence="2">2.7.7.7</ecNumber>
    </recommendedName>
</protein>
<evidence type="ECO:0000313" key="8">
    <source>
        <dbReference type="EMBL" id="SHJ64151.1"/>
    </source>
</evidence>
<dbReference type="EMBL" id="FQZY01000013">
    <property type="protein sequence ID" value="SHJ64151.1"/>
    <property type="molecule type" value="Genomic_DNA"/>
</dbReference>
<evidence type="ECO:0000259" key="6">
    <source>
        <dbReference type="SMART" id="SM00474"/>
    </source>
</evidence>
<dbReference type="Gene3D" id="3.30.70.370">
    <property type="match status" value="1"/>
</dbReference>
<dbReference type="STRING" id="1121950.SAMN02745243_01035"/>
<organism evidence="8 9">
    <name type="scientific">Hespellia stercorisuis DSM 15480</name>
    <dbReference type="NCBI Taxonomy" id="1121950"/>
    <lineage>
        <taxon>Bacteria</taxon>
        <taxon>Bacillati</taxon>
        <taxon>Bacillota</taxon>
        <taxon>Clostridia</taxon>
        <taxon>Lachnospirales</taxon>
        <taxon>Lachnospiraceae</taxon>
        <taxon>Hespellia</taxon>
    </lineage>
</organism>
<dbReference type="Gene3D" id="1.20.1060.10">
    <property type="entry name" value="Taq DNA Polymerase, Chain T, domain 4"/>
    <property type="match status" value="1"/>
</dbReference>
<dbReference type="Gene3D" id="1.10.150.20">
    <property type="entry name" value="5' to 3' exonuclease, C-terminal subdomain"/>
    <property type="match status" value="1"/>
</dbReference>